<protein>
    <submittedName>
        <fullName evidence="2">NAD-dependent epimerase/dehydratase family protein</fullName>
    </submittedName>
</protein>
<dbReference type="Proteomes" id="UP000307768">
    <property type="component" value="Unassembled WGS sequence"/>
</dbReference>
<evidence type="ECO:0000313" key="2">
    <source>
        <dbReference type="EMBL" id="KAA1425369.1"/>
    </source>
</evidence>
<dbReference type="InterPro" id="IPR001509">
    <property type="entry name" value="Epimerase_deHydtase"/>
</dbReference>
<reference evidence="2 3" key="1">
    <citation type="submission" date="2019-09" db="EMBL/GenBank/DDBJ databases">
        <title>Mumia zhuanghuii sp. nov. isolated from the intestinal contents of plateau pika (Ochotona curzoniae) in the Qinghai-Tibet plateau of China.</title>
        <authorList>
            <person name="Tian Z."/>
        </authorList>
    </citation>
    <scope>NUCLEOTIDE SEQUENCE [LARGE SCALE GENOMIC DNA]</scope>
    <source>
        <strain evidence="3">350</strain>
    </source>
</reference>
<evidence type="ECO:0000259" key="1">
    <source>
        <dbReference type="Pfam" id="PF01370"/>
    </source>
</evidence>
<organism evidence="2 3">
    <name type="scientific">Mumia zhuanghuii</name>
    <dbReference type="NCBI Taxonomy" id="2585211"/>
    <lineage>
        <taxon>Bacteria</taxon>
        <taxon>Bacillati</taxon>
        <taxon>Actinomycetota</taxon>
        <taxon>Actinomycetes</taxon>
        <taxon>Propionibacteriales</taxon>
        <taxon>Nocardioidaceae</taxon>
        <taxon>Mumia</taxon>
    </lineage>
</organism>
<dbReference type="AlphaFoldDB" id="A0A5Q6S593"/>
<name>A0A5Q6S593_9ACTN</name>
<feature type="domain" description="NAD-dependent epimerase/dehydratase" evidence="1">
    <location>
        <begin position="4"/>
        <end position="197"/>
    </location>
</feature>
<gene>
    <name evidence="2" type="ORF">FE697_005830</name>
</gene>
<dbReference type="InterPro" id="IPR036291">
    <property type="entry name" value="NAD(P)-bd_dom_sf"/>
</dbReference>
<dbReference type="EMBL" id="VDFQ02000001">
    <property type="protein sequence ID" value="KAA1425369.1"/>
    <property type="molecule type" value="Genomic_DNA"/>
</dbReference>
<proteinExistence type="predicted"/>
<comment type="caution">
    <text evidence="2">The sequence shown here is derived from an EMBL/GenBank/DDBJ whole genome shotgun (WGS) entry which is preliminary data.</text>
</comment>
<evidence type="ECO:0000313" key="3">
    <source>
        <dbReference type="Proteomes" id="UP000307768"/>
    </source>
</evidence>
<dbReference type="RefSeq" id="WP_149768544.1">
    <property type="nucleotide sequence ID" value="NZ_VDFQ02000001.1"/>
</dbReference>
<dbReference type="OrthoDB" id="7941246at2"/>
<accession>A0A5Q6S593</accession>
<dbReference type="Pfam" id="PF01370">
    <property type="entry name" value="Epimerase"/>
    <property type="match status" value="1"/>
</dbReference>
<dbReference type="Gene3D" id="3.40.50.720">
    <property type="entry name" value="NAD(P)-binding Rossmann-like Domain"/>
    <property type="match status" value="1"/>
</dbReference>
<sequence>MRLLVLGGTHHVGRAAVEIALARGHDVTTVTRGTSGTPASGVDGRFADRRDHPALTQVLGGDTWDAVLDTWSEEPAVVRDSARLLSDRVAHYGYVSSRSVYTWPIRPGADESAPVVDGDPDSRSADDYAAAKRGAEIAVLDAYDERALVARAGLVIGPYEVVGRLPWWLRRVAGGGDVIAPGPPGRPLQYVDGRDLAGWMLDRAELAVRGGAGGGTYDAVSAPGHTTIGALLAACISATGADARLVWASPEVLAAEGVTGWSDLPIWVPPTGDLAGLHEGDTSAARAAGLRCRPLEETVSDTWSWLEDEGAGAPPHPERGPLGIDAETEGRILARVRG</sequence>
<dbReference type="SUPFAM" id="SSF51735">
    <property type="entry name" value="NAD(P)-binding Rossmann-fold domains"/>
    <property type="match status" value="1"/>
</dbReference>